<dbReference type="InterPro" id="IPR006964">
    <property type="entry name" value="NUDE_dom"/>
</dbReference>
<dbReference type="GO" id="GO:0000132">
    <property type="term" value="P:establishment of mitotic spindle orientation"/>
    <property type="evidence" value="ECO:0007669"/>
    <property type="project" value="TreeGrafter"/>
</dbReference>
<sequence>MSDAPPSFANAAEEARHWREQVEQMRSALQEAEKGLQEFMESSKELEAEMEADMTAAQKRADALAAENEQLRADVDEWRQKHQSSLSEHSATMADLHKELSSLRETHAMYKSKLRDMELDNDALENAERMIQSSLSDMELRYNKVMERTAILETELEDKGRIEADNQRLKDELREVREELFAVQRQSAKTMPSAPAQSTYTDSAAAAPLSSADDELTLDDLVVHRRGVPAPAAPAHTLERLREHMQQLQHRLQRAQALPTTDKPQRRWQRSSLPRPRSSLSASSSGIPPSPAWRAPTPSYAASPQRPETPGELHKSKSALPVPVGGLSHSASRSARPASRLANELQSPVGPTPFEFMEFDPATSPIAATRQGGLARRRSLGPSHLPHPGTRSRPSSALRERTSPTKPRAASPVPSPTKRTAPVRPWR</sequence>
<dbReference type="GO" id="GO:0000776">
    <property type="term" value="C:kinetochore"/>
    <property type="evidence" value="ECO:0007669"/>
    <property type="project" value="TreeGrafter"/>
</dbReference>
<evidence type="ECO:0000256" key="1">
    <source>
        <dbReference type="ARBA" id="ARBA00004245"/>
    </source>
</evidence>
<dbReference type="AlphaFoldDB" id="A0AAF0E9G2"/>
<evidence type="ECO:0000256" key="6">
    <source>
        <dbReference type="ARBA" id="ARBA00023212"/>
    </source>
</evidence>
<evidence type="ECO:0000259" key="8">
    <source>
        <dbReference type="Pfam" id="PF04880"/>
    </source>
</evidence>
<evidence type="ECO:0000256" key="5">
    <source>
        <dbReference type="ARBA" id="ARBA00023054"/>
    </source>
</evidence>
<organism evidence="9 10">
    <name type="scientific">Malassezia equina</name>
    <dbReference type="NCBI Taxonomy" id="1381935"/>
    <lineage>
        <taxon>Eukaryota</taxon>
        <taxon>Fungi</taxon>
        <taxon>Dikarya</taxon>
        <taxon>Basidiomycota</taxon>
        <taxon>Ustilaginomycotina</taxon>
        <taxon>Malasseziomycetes</taxon>
        <taxon>Malasseziales</taxon>
        <taxon>Malasseziaceae</taxon>
        <taxon>Malassezia</taxon>
    </lineage>
</organism>
<protein>
    <submittedName>
        <fullName evidence="9">NADH:ubiquinone oxidoreductase</fullName>
    </submittedName>
</protein>
<feature type="region of interest" description="Disordered" evidence="7">
    <location>
        <begin position="184"/>
        <end position="207"/>
    </location>
</feature>
<gene>
    <name evidence="9" type="primary">NDE1</name>
    <name evidence="9" type="ORF">MEQU1_000877</name>
</gene>
<dbReference type="GO" id="GO:0051642">
    <property type="term" value="P:centrosome localization"/>
    <property type="evidence" value="ECO:0007669"/>
    <property type="project" value="TreeGrafter"/>
</dbReference>
<dbReference type="GO" id="GO:0007059">
    <property type="term" value="P:chromosome segregation"/>
    <property type="evidence" value="ECO:0007669"/>
    <property type="project" value="TreeGrafter"/>
</dbReference>
<evidence type="ECO:0000313" key="10">
    <source>
        <dbReference type="Proteomes" id="UP001214415"/>
    </source>
</evidence>
<keyword evidence="10" id="KW-1185">Reference proteome</keyword>
<dbReference type="GO" id="GO:0047496">
    <property type="term" value="P:vesicle transport along microtubule"/>
    <property type="evidence" value="ECO:0007669"/>
    <property type="project" value="TreeGrafter"/>
</dbReference>
<keyword evidence="6" id="KW-0206">Cytoskeleton</keyword>
<feature type="region of interest" description="Disordered" evidence="7">
    <location>
        <begin position="39"/>
        <end position="63"/>
    </location>
</feature>
<feature type="region of interest" description="Disordered" evidence="7">
    <location>
        <begin position="245"/>
        <end position="427"/>
    </location>
</feature>
<dbReference type="Pfam" id="PF04880">
    <property type="entry name" value="NUDE_C"/>
    <property type="match status" value="1"/>
</dbReference>
<keyword evidence="4" id="KW-0493">Microtubule</keyword>
<evidence type="ECO:0000256" key="7">
    <source>
        <dbReference type="SAM" id="MobiDB-lite"/>
    </source>
</evidence>
<evidence type="ECO:0000256" key="3">
    <source>
        <dbReference type="ARBA" id="ARBA00022490"/>
    </source>
</evidence>
<feature type="domain" description="NUDE" evidence="8">
    <location>
        <begin position="134"/>
        <end position="207"/>
    </location>
</feature>
<dbReference type="Gene3D" id="6.10.250.1080">
    <property type="match status" value="1"/>
</dbReference>
<dbReference type="GO" id="GO:0008017">
    <property type="term" value="F:microtubule binding"/>
    <property type="evidence" value="ECO:0007669"/>
    <property type="project" value="InterPro"/>
</dbReference>
<dbReference type="GO" id="GO:0005871">
    <property type="term" value="C:kinesin complex"/>
    <property type="evidence" value="ECO:0007669"/>
    <property type="project" value="TreeGrafter"/>
</dbReference>
<comment type="subcellular location">
    <subcellularLocation>
        <location evidence="1">Cytoplasm</location>
        <location evidence="1">Cytoskeleton</location>
    </subcellularLocation>
</comment>
<reference evidence="9" key="1">
    <citation type="submission" date="2023-03" db="EMBL/GenBank/DDBJ databases">
        <title>Mating type loci evolution in Malassezia.</title>
        <authorList>
            <person name="Coelho M.A."/>
        </authorList>
    </citation>
    <scope>NUCLEOTIDE SEQUENCE</scope>
    <source>
        <strain evidence="9">CBS 12830</strain>
    </source>
</reference>
<dbReference type="InterPro" id="IPR033494">
    <property type="entry name" value="NUDE"/>
</dbReference>
<comment type="similarity">
    <text evidence="2">Belongs to the nudE family.</text>
</comment>
<dbReference type="GO" id="GO:0007020">
    <property type="term" value="P:microtubule nucleation"/>
    <property type="evidence" value="ECO:0007669"/>
    <property type="project" value="TreeGrafter"/>
</dbReference>
<dbReference type="EMBL" id="CP119901">
    <property type="protein sequence ID" value="WFD22212.1"/>
    <property type="molecule type" value="Genomic_DNA"/>
</dbReference>
<feature type="compositionally biased region" description="Low complexity" evidence="7">
    <location>
        <begin position="328"/>
        <end position="340"/>
    </location>
</feature>
<dbReference type="GO" id="GO:0005874">
    <property type="term" value="C:microtubule"/>
    <property type="evidence" value="ECO:0007669"/>
    <property type="project" value="UniProtKB-KW"/>
</dbReference>
<accession>A0AAF0E9G2</accession>
<feature type="compositionally biased region" description="Polar residues" evidence="7">
    <location>
        <begin position="184"/>
        <end position="201"/>
    </location>
</feature>
<keyword evidence="3" id="KW-0963">Cytoplasm</keyword>
<feature type="compositionally biased region" description="Low complexity" evidence="7">
    <location>
        <begin position="246"/>
        <end position="258"/>
    </location>
</feature>
<dbReference type="Proteomes" id="UP001214415">
    <property type="component" value="Chromosome 2"/>
</dbReference>
<dbReference type="PANTHER" id="PTHR10921:SF1">
    <property type="entry name" value="NUCLEAR DISTRIBUTION PROTEIN NUDE HOMOLOG"/>
    <property type="match status" value="1"/>
</dbReference>
<keyword evidence="5" id="KW-0175">Coiled coil</keyword>
<evidence type="ECO:0000313" key="9">
    <source>
        <dbReference type="EMBL" id="WFD22212.1"/>
    </source>
</evidence>
<evidence type="ECO:0000256" key="2">
    <source>
        <dbReference type="ARBA" id="ARBA00007429"/>
    </source>
</evidence>
<proteinExistence type="inferred from homology"/>
<evidence type="ECO:0000256" key="4">
    <source>
        <dbReference type="ARBA" id="ARBA00022701"/>
    </source>
</evidence>
<name>A0AAF0E9G2_9BASI</name>
<feature type="compositionally biased region" description="Low complexity" evidence="7">
    <location>
        <begin position="270"/>
        <end position="287"/>
    </location>
</feature>
<dbReference type="PANTHER" id="PTHR10921">
    <property type="entry name" value="NUCLEAR DISTRIBUTION PROTEIN NUDE HOMOLOG 1"/>
    <property type="match status" value="1"/>
</dbReference>